<keyword evidence="2 4" id="KW-0479">Metal-binding</keyword>
<dbReference type="Proteomes" id="UP000559256">
    <property type="component" value="Unassembled WGS sequence"/>
</dbReference>
<evidence type="ECO:0008006" key="7">
    <source>
        <dbReference type="Google" id="ProtNLM"/>
    </source>
</evidence>
<gene>
    <name evidence="5" type="ORF">D9758_008523</name>
</gene>
<sequence>MPSTYANSPSIPSEELLQRNAKYAETHVAKLGKQHWEEFPKNAIITCMDDRLNLQNQLGLADNDTITIRNGGGRVAEVLTTILIAQKFGSRHFMLIKHTDCGGFYISRDILVKHFKNTNTKNPNAIDDFLPNQIGFGEKTVEEAVLGDVQFLRDSPLIFEETEVSGWVLDDSTGKIRQIA</sequence>
<dbReference type="EMBL" id="JAACJM010000048">
    <property type="protein sequence ID" value="KAF5358828.1"/>
    <property type="molecule type" value="Genomic_DNA"/>
</dbReference>
<dbReference type="InterPro" id="IPR036874">
    <property type="entry name" value="Carbonic_anhydrase_sf"/>
</dbReference>
<dbReference type="Gene3D" id="3.40.1050.10">
    <property type="entry name" value="Carbonic anhydrase"/>
    <property type="match status" value="1"/>
</dbReference>
<keyword evidence="6" id="KW-1185">Reference proteome</keyword>
<feature type="binding site" evidence="4">
    <location>
        <position position="101"/>
    </location>
    <ligand>
        <name>Zn(2+)</name>
        <dbReference type="ChEBI" id="CHEBI:29105"/>
    </ligand>
</feature>
<dbReference type="AlphaFoldDB" id="A0A8H5G5R7"/>
<feature type="binding site" evidence="4">
    <location>
        <position position="49"/>
    </location>
    <ligand>
        <name>Zn(2+)</name>
        <dbReference type="ChEBI" id="CHEBI:29105"/>
    </ligand>
</feature>
<dbReference type="InterPro" id="IPR001765">
    <property type="entry name" value="Carbonic_anhydrase"/>
</dbReference>
<feature type="binding site" evidence="4">
    <location>
        <position position="47"/>
    </location>
    <ligand>
        <name>Zn(2+)</name>
        <dbReference type="ChEBI" id="CHEBI:29105"/>
    </ligand>
</feature>
<evidence type="ECO:0000256" key="1">
    <source>
        <dbReference type="ARBA" id="ARBA00006217"/>
    </source>
</evidence>
<evidence type="ECO:0000313" key="5">
    <source>
        <dbReference type="EMBL" id="KAF5358828.1"/>
    </source>
</evidence>
<dbReference type="GO" id="GO:0004089">
    <property type="term" value="F:carbonate dehydratase activity"/>
    <property type="evidence" value="ECO:0007669"/>
    <property type="project" value="InterPro"/>
</dbReference>
<evidence type="ECO:0000313" key="6">
    <source>
        <dbReference type="Proteomes" id="UP000559256"/>
    </source>
</evidence>
<dbReference type="OrthoDB" id="2977752at2759"/>
<dbReference type="SMART" id="SM00947">
    <property type="entry name" value="Pro_CA"/>
    <property type="match status" value="1"/>
</dbReference>
<keyword evidence="3 4" id="KW-0862">Zinc</keyword>
<evidence type="ECO:0000256" key="3">
    <source>
        <dbReference type="ARBA" id="ARBA00022833"/>
    </source>
</evidence>
<evidence type="ECO:0000256" key="4">
    <source>
        <dbReference type="PIRSR" id="PIRSR601765-1"/>
    </source>
</evidence>
<comment type="cofactor">
    <cofactor evidence="4">
        <name>Zn(2+)</name>
        <dbReference type="ChEBI" id="CHEBI:29105"/>
    </cofactor>
    <text evidence="4">Binds 1 zinc ion per subunit.</text>
</comment>
<reference evidence="5 6" key="1">
    <citation type="journal article" date="2020" name="ISME J.">
        <title>Uncovering the hidden diversity of litter-decomposition mechanisms in mushroom-forming fungi.</title>
        <authorList>
            <person name="Floudas D."/>
            <person name="Bentzer J."/>
            <person name="Ahren D."/>
            <person name="Johansson T."/>
            <person name="Persson P."/>
            <person name="Tunlid A."/>
        </authorList>
    </citation>
    <scope>NUCLEOTIDE SEQUENCE [LARGE SCALE GENOMIC DNA]</scope>
    <source>
        <strain evidence="5 6">CBS 291.85</strain>
    </source>
</reference>
<proteinExistence type="inferred from homology"/>
<comment type="similarity">
    <text evidence="1">Belongs to the beta-class carbonic anhydrase family.</text>
</comment>
<dbReference type="PANTHER" id="PTHR43175">
    <property type="entry name" value="CARBONIC ANHYDRASE"/>
    <property type="match status" value="1"/>
</dbReference>
<dbReference type="SUPFAM" id="SSF53056">
    <property type="entry name" value="beta-carbonic anhydrase, cab"/>
    <property type="match status" value="1"/>
</dbReference>
<feature type="binding site" evidence="4">
    <location>
        <position position="98"/>
    </location>
    <ligand>
        <name>Zn(2+)</name>
        <dbReference type="ChEBI" id="CHEBI:29105"/>
    </ligand>
</feature>
<accession>A0A8H5G5R7</accession>
<protein>
    <recommendedName>
        <fullName evidence="7">Carbonic anhydrase</fullName>
    </recommendedName>
</protein>
<dbReference type="PANTHER" id="PTHR43175:SF3">
    <property type="entry name" value="CARBON DISULFIDE HYDROLASE"/>
    <property type="match status" value="1"/>
</dbReference>
<organism evidence="5 6">
    <name type="scientific">Tetrapyrgos nigripes</name>
    <dbReference type="NCBI Taxonomy" id="182062"/>
    <lineage>
        <taxon>Eukaryota</taxon>
        <taxon>Fungi</taxon>
        <taxon>Dikarya</taxon>
        <taxon>Basidiomycota</taxon>
        <taxon>Agaricomycotina</taxon>
        <taxon>Agaricomycetes</taxon>
        <taxon>Agaricomycetidae</taxon>
        <taxon>Agaricales</taxon>
        <taxon>Marasmiineae</taxon>
        <taxon>Marasmiaceae</taxon>
        <taxon>Tetrapyrgos</taxon>
    </lineage>
</organism>
<evidence type="ECO:0000256" key="2">
    <source>
        <dbReference type="ARBA" id="ARBA00022723"/>
    </source>
</evidence>
<name>A0A8H5G5R7_9AGAR</name>
<dbReference type="GO" id="GO:0008270">
    <property type="term" value="F:zinc ion binding"/>
    <property type="evidence" value="ECO:0007669"/>
    <property type="project" value="InterPro"/>
</dbReference>
<comment type="caution">
    <text evidence="5">The sequence shown here is derived from an EMBL/GenBank/DDBJ whole genome shotgun (WGS) entry which is preliminary data.</text>
</comment>